<evidence type="ECO:0000256" key="3">
    <source>
        <dbReference type="SAM" id="SignalP"/>
    </source>
</evidence>
<evidence type="ECO:0000313" key="5">
    <source>
        <dbReference type="EMBL" id="KAK3039729.1"/>
    </source>
</evidence>
<accession>A0AA88X5G6</accession>
<gene>
    <name evidence="5" type="ORF">RJ639_027070</name>
</gene>
<dbReference type="EMBL" id="JAVXUP010000071">
    <property type="protein sequence ID" value="KAK3039729.1"/>
    <property type="molecule type" value="Genomic_DNA"/>
</dbReference>
<evidence type="ECO:0000256" key="2">
    <source>
        <dbReference type="ARBA" id="ARBA00022737"/>
    </source>
</evidence>
<name>A0AA88X5G6_9ASTE</name>
<feature type="chain" id="PRO_5041744969" description="Gnk2-homologous domain-containing protein" evidence="3">
    <location>
        <begin position="25"/>
        <end position="118"/>
    </location>
</feature>
<sequence>MDCPRLSICFLFILSLTTPQPKFAYGRCSDNGNYTTNSTYAANLKTFLSSISNSSDLDSDGFFNASIGKNPDQVYALALCRGDQEVTSCRSCSITLVKPSPKLVLIRKEPFSATTTAS</sequence>
<feature type="signal peptide" evidence="3">
    <location>
        <begin position="1"/>
        <end position="24"/>
    </location>
</feature>
<proteinExistence type="predicted"/>
<dbReference type="AlphaFoldDB" id="A0AA88X5G6"/>
<keyword evidence="2" id="KW-0677">Repeat</keyword>
<keyword evidence="1 3" id="KW-0732">Signal</keyword>
<protein>
    <recommendedName>
        <fullName evidence="4">Gnk2-homologous domain-containing protein</fullName>
    </recommendedName>
</protein>
<dbReference type="PANTHER" id="PTHR32099">
    <property type="entry name" value="CYSTEINE-RICH REPEAT SECRETORY PROTEIN"/>
    <property type="match status" value="1"/>
</dbReference>
<dbReference type="CDD" id="cd23509">
    <property type="entry name" value="Gnk2-like"/>
    <property type="match status" value="1"/>
</dbReference>
<evidence type="ECO:0000313" key="6">
    <source>
        <dbReference type="Proteomes" id="UP001188597"/>
    </source>
</evidence>
<feature type="domain" description="Gnk2-homologous" evidence="4">
    <location>
        <begin position="22"/>
        <end position="118"/>
    </location>
</feature>
<dbReference type="InterPro" id="IPR002902">
    <property type="entry name" value="GNK2"/>
</dbReference>
<organism evidence="5 6">
    <name type="scientific">Escallonia herrerae</name>
    <dbReference type="NCBI Taxonomy" id="1293975"/>
    <lineage>
        <taxon>Eukaryota</taxon>
        <taxon>Viridiplantae</taxon>
        <taxon>Streptophyta</taxon>
        <taxon>Embryophyta</taxon>
        <taxon>Tracheophyta</taxon>
        <taxon>Spermatophyta</taxon>
        <taxon>Magnoliopsida</taxon>
        <taxon>eudicotyledons</taxon>
        <taxon>Gunneridae</taxon>
        <taxon>Pentapetalae</taxon>
        <taxon>asterids</taxon>
        <taxon>campanulids</taxon>
        <taxon>Escalloniales</taxon>
        <taxon>Escalloniaceae</taxon>
        <taxon>Escallonia</taxon>
    </lineage>
</organism>
<dbReference type="PROSITE" id="PS51473">
    <property type="entry name" value="GNK2"/>
    <property type="match status" value="1"/>
</dbReference>
<evidence type="ECO:0000256" key="1">
    <source>
        <dbReference type="ARBA" id="ARBA00022729"/>
    </source>
</evidence>
<evidence type="ECO:0000259" key="4">
    <source>
        <dbReference type="PROSITE" id="PS51473"/>
    </source>
</evidence>
<dbReference type="Pfam" id="PF01657">
    <property type="entry name" value="Stress-antifung"/>
    <property type="match status" value="1"/>
</dbReference>
<dbReference type="InterPro" id="IPR038408">
    <property type="entry name" value="GNK2_sf"/>
</dbReference>
<dbReference type="PANTHER" id="PTHR32099:SF103">
    <property type="entry name" value="GNK2-HOMOLOGOUS DOMAIN-CONTAINING PROTEIN"/>
    <property type="match status" value="1"/>
</dbReference>
<dbReference type="Proteomes" id="UP001188597">
    <property type="component" value="Unassembled WGS sequence"/>
</dbReference>
<reference evidence="5" key="1">
    <citation type="submission" date="2022-12" db="EMBL/GenBank/DDBJ databases">
        <title>Draft genome assemblies for two species of Escallonia (Escalloniales).</title>
        <authorList>
            <person name="Chanderbali A."/>
            <person name="Dervinis C."/>
            <person name="Anghel I."/>
            <person name="Soltis D."/>
            <person name="Soltis P."/>
            <person name="Zapata F."/>
        </authorList>
    </citation>
    <scope>NUCLEOTIDE SEQUENCE</scope>
    <source>
        <strain evidence="5">UCBG64.0493</strain>
        <tissue evidence="5">Leaf</tissue>
    </source>
</reference>
<keyword evidence="6" id="KW-1185">Reference proteome</keyword>
<comment type="caution">
    <text evidence="5">The sequence shown here is derived from an EMBL/GenBank/DDBJ whole genome shotgun (WGS) entry which is preliminary data.</text>
</comment>
<dbReference type="Gene3D" id="3.30.430.20">
    <property type="entry name" value="Gnk2 domain, C-X8-C-X2-C motif"/>
    <property type="match status" value="1"/>
</dbReference>